<evidence type="ECO:0000256" key="3">
    <source>
        <dbReference type="ARBA" id="ARBA00022692"/>
    </source>
</evidence>
<feature type="region of interest" description="Disordered" evidence="8">
    <location>
        <begin position="556"/>
        <end position="577"/>
    </location>
</feature>
<keyword evidence="2" id="KW-0813">Transport</keyword>
<dbReference type="Pfam" id="PF00664">
    <property type="entry name" value="ABC_membrane"/>
    <property type="match status" value="1"/>
</dbReference>
<evidence type="ECO:0000256" key="6">
    <source>
        <dbReference type="ARBA" id="ARBA00022989"/>
    </source>
</evidence>
<gene>
    <name evidence="12" type="ORF">F6R98_19645</name>
</gene>
<dbReference type="OrthoDB" id="9760776at2"/>
<sequence>MIRFLLKNSRWMLSMSMLCGLLSGLGGVGLVAVINTALGGEQNKIAGLGWLFAGLCVLLLTARAASALLLLRLGQNVIFDLRLKLSRQILKASLSNLQQLGPARILASLTDDVTTLAESFRWLPLFCINAAIVVGCLGYLGWLSGALFILVAVTIAIGISSFRLITKQALRGLRTAREYNDDLYGHFKGLTQGIKELKLHRSRRDAFLNECLETSAAHYRSHYTSGMSRHILANNWGNGLFYVLIGVALFLMPDFQHLIREAAARFGLFSMEEVTPQMLRGYCLTILYMISPLTIMMESLPVFERARVALKKVQKLSSESEAQEIAPDPAILPFCEQASCLEMIDITHSYHSDREERSFMLGPVNLTLNPGEIVFLIGGNGSGKTTLALLLAGLYNPEQGKIRLGGCEVTYQNRELYRQQFSAVFSDFYLFDSLLGFQNHELDADARAYLVHLQLDHKVQIDQGVFSTLNLSQGQRKRLALLVAYLEDRPFYLFDEWAADQDPVFKNIFYTEILPALKARGKTVVVITHDDGYFHLADRCLKLNDGRLTEIPVEKQETESCNNADNEWQQTELEMSS</sequence>
<evidence type="ECO:0000256" key="5">
    <source>
        <dbReference type="ARBA" id="ARBA00022840"/>
    </source>
</evidence>
<evidence type="ECO:0000256" key="8">
    <source>
        <dbReference type="SAM" id="MobiDB-lite"/>
    </source>
</evidence>
<keyword evidence="13" id="KW-1185">Reference proteome</keyword>
<keyword evidence="5" id="KW-0067">ATP-binding</keyword>
<feature type="domain" description="ABC transporter" evidence="10">
    <location>
        <begin position="341"/>
        <end position="570"/>
    </location>
</feature>
<dbReference type="NCBIfam" id="TIGR01194">
    <property type="entry name" value="cyc_pep_trnsptr"/>
    <property type="match status" value="1"/>
</dbReference>
<dbReference type="InterPro" id="IPR003439">
    <property type="entry name" value="ABC_transporter-like_ATP-bd"/>
</dbReference>
<dbReference type="InParanoid" id="A0A5Q0BR62"/>
<organism evidence="12 13">
    <name type="scientific">Candidatus Methylospira mobilis</name>
    <dbReference type="NCBI Taxonomy" id="1808979"/>
    <lineage>
        <taxon>Bacteria</taxon>
        <taxon>Pseudomonadati</taxon>
        <taxon>Pseudomonadota</taxon>
        <taxon>Gammaproteobacteria</taxon>
        <taxon>Methylococcales</taxon>
        <taxon>Methylococcaceae</taxon>
        <taxon>Candidatus Methylospira</taxon>
    </lineage>
</organism>
<reference evidence="12 13" key="1">
    <citation type="submission" date="2019-09" db="EMBL/GenBank/DDBJ databases">
        <title>Ecophysiology of the spiral-shaped methanotroph Methylospira mobilis as revealed by the complete genome sequence.</title>
        <authorList>
            <person name="Oshkin I.Y."/>
            <person name="Dedysh S.N."/>
            <person name="Miroshnikov K."/>
            <person name="Danilova O.V."/>
            <person name="Hakobyan A."/>
            <person name="Liesack W."/>
        </authorList>
    </citation>
    <scope>NUCLEOTIDE SEQUENCE [LARGE SCALE GENOMIC DNA]</scope>
    <source>
        <strain evidence="12 13">Shm1</strain>
    </source>
</reference>
<dbReference type="GO" id="GO:0016887">
    <property type="term" value="F:ATP hydrolysis activity"/>
    <property type="evidence" value="ECO:0007669"/>
    <property type="project" value="InterPro"/>
</dbReference>
<evidence type="ECO:0000256" key="1">
    <source>
        <dbReference type="ARBA" id="ARBA00004651"/>
    </source>
</evidence>
<keyword evidence="4" id="KW-0547">Nucleotide-binding</keyword>
<dbReference type="InterPro" id="IPR036640">
    <property type="entry name" value="ABC1_TM_sf"/>
</dbReference>
<dbReference type="PROSITE" id="PS00211">
    <property type="entry name" value="ABC_TRANSPORTER_1"/>
    <property type="match status" value="1"/>
</dbReference>
<evidence type="ECO:0000259" key="10">
    <source>
        <dbReference type="PROSITE" id="PS50893"/>
    </source>
</evidence>
<keyword evidence="3 9" id="KW-0812">Transmembrane</keyword>
<comment type="subcellular location">
    <subcellularLocation>
        <location evidence="1">Cell membrane</location>
        <topology evidence="1">Multi-pass membrane protein</topology>
    </subcellularLocation>
</comment>
<feature type="transmembrane region" description="Helical" evidence="9">
    <location>
        <begin position="239"/>
        <end position="259"/>
    </location>
</feature>
<evidence type="ECO:0000256" key="4">
    <source>
        <dbReference type="ARBA" id="ARBA00022741"/>
    </source>
</evidence>
<dbReference type="GO" id="GO:0140359">
    <property type="term" value="F:ABC-type transporter activity"/>
    <property type="evidence" value="ECO:0007669"/>
    <property type="project" value="InterPro"/>
</dbReference>
<dbReference type="Proteomes" id="UP000325755">
    <property type="component" value="Chromosome"/>
</dbReference>
<dbReference type="PROSITE" id="PS50929">
    <property type="entry name" value="ABC_TM1F"/>
    <property type="match status" value="1"/>
</dbReference>
<keyword evidence="6 9" id="KW-1133">Transmembrane helix</keyword>
<dbReference type="InterPro" id="IPR050095">
    <property type="entry name" value="ECF_ABC_transporter_ATP-bd"/>
</dbReference>
<evidence type="ECO:0000256" key="2">
    <source>
        <dbReference type="ARBA" id="ARBA00022448"/>
    </source>
</evidence>
<dbReference type="SMART" id="SM00382">
    <property type="entry name" value="AAA"/>
    <property type="match status" value="1"/>
</dbReference>
<dbReference type="RefSeq" id="WP_153250530.1">
    <property type="nucleotide sequence ID" value="NZ_CP044205.1"/>
</dbReference>
<dbReference type="AlphaFoldDB" id="A0A5Q0BR62"/>
<dbReference type="SUPFAM" id="SSF90123">
    <property type="entry name" value="ABC transporter transmembrane region"/>
    <property type="match status" value="1"/>
</dbReference>
<evidence type="ECO:0000313" key="12">
    <source>
        <dbReference type="EMBL" id="QFY44567.1"/>
    </source>
</evidence>
<dbReference type="PANTHER" id="PTHR43553">
    <property type="entry name" value="HEAVY METAL TRANSPORTER"/>
    <property type="match status" value="1"/>
</dbReference>
<feature type="transmembrane region" description="Helical" evidence="9">
    <location>
        <begin position="146"/>
        <end position="165"/>
    </location>
</feature>
<dbReference type="PANTHER" id="PTHR43553:SF11">
    <property type="entry name" value="ABC TRANSPORTER ATP-BINDING_PERMEASE PROTEIN YOJI"/>
    <property type="match status" value="1"/>
</dbReference>
<feature type="compositionally biased region" description="Polar residues" evidence="8">
    <location>
        <begin position="559"/>
        <end position="577"/>
    </location>
</feature>
<dbReference type="SUPFAM" id="SSF52540">
    <property type="entry name" value="P-loop containing nucleoside triphosphate hydrolases"/>
    <property type="match status" value="1"/>
</dbReference>
<evidence type="ECO:0000256" key="9">
    <source>
        <dbReference type="SAM" id="Phobius"/>
    </source>
</evidence>
<evidence type="ECO:0000259" key="11">
    <source>
        <dbReference type="PROSITE" id="PS50929"/>
    </source>
</evidence>
<dbReference type="InterPro" id="IPR017871">
    <property type="entry name" value="ABC_transporter-like_CS"/>
</dbReference>
<dbReference type="InterPro" id="IPR027417">
    <property type="entry name" value="P-loop_NTPase"/>
</dbReference>
<dbReference type="GO" id="GO:0015833">
    <property type="term" value="P:peptide transport"/>
    <property type="evidence" value="ECO:0007669"/>
    <property type="project" value="InterPro"/>
</dbReference>
<dbReference type="PROSITE" id="PS50893">
    <property type="entry name" value="ABC_TRANSPORTER_2"/>
    <property type="match status" value="1"/>
</dbReference>
<evidence type="ECO:0000256" key="7">
    <source>
        <dbReference type="ARBA" id="ARBA00023136"/>
    </source>
</evidence>
<dbReference type="GO" id="GO:1904680">
    <property type="term" value="F:peptide transmembrane transporter activity"/>
    <property type="evidence" value="ECO:0007669"/>
    <property type="project" value="InterPro"/>
</dbReference>
<dbReference type="GO" id="GO:0043190">
    <property type="term" value="C:ATP-binding cassette (ABC) transporter complex"/>
    <property type="evidence" value="ECO:0007669"/>
    <property type="project" value="TreeGrafter"/>
</dbReference>
<dbReference type="KEGG" id="mmob:F6R98_19645"/>
<name>A0A5Q0BR62_9GAMM</name>
<dbReference type="GO" id="GO:0005524">
    <property type="term" value="F:ATP binding"/>
    <property type="evidence" value="ECO:0007669"/>
    <property type="project" value="UniProtKB-KW"/>
</dbReference>
<accession>A0A5Q0BR62</accession>
<dbReference type="InterPro" id="IPR005898">
    <property type="entry name" value="Cyc_pep_transpt_SyrD/YojI"/>
</dbReference>
<dbReference type="Gene3D" id="1.20.1560.10">
    <property type="entry name" value="ABC transporter type 1, transmembrane domain"/>
    <property type="match status" value="1"/>
</dbReference>
<dbReference type="InterPro" id="IPR011527">
    <property type="entry name" value="ABC1_TM_dom"/>
</dbReference>
<dbReference type="Pfam" id="PF00005">
    <property type="entry name" value="ABC_tran"/>
    <property type="match status" value="1"/>
</dbReference>
<keyword evidence="7 9" id="KW-0472">Membrane</keyword>
<dbReference type="InterPro" id="IPR003593">
    <property type="entry name" value="AAA+_ATPase"/>
</dbReference>
<proteinExistence type="predicted"/>
<dbReference type="EMBL" id="CP044205">
    <property type="protein sequence ID" value="QFY44567.1"/>
    <property type="molecule type" value="Genomic_DNA"/>
</dbReference>
<feature type="domain" description="ABC transmembrane type-1" evidence="11">
    <location>
        <begin position="11"/>
        <end position="251"/>
    </location>
</feature>
<protein>
    <submittedName>
        <fullName evidence="12">Cyclic peptide export ABC transporter</fullName>
    </submittedName>
</protein>
<feature type="transmembrane region" description="Helical" evidence="9">
    <location>
        <begin position="122"/>
        <end position="140"/>
    </location>
</feature>
<evidence type="ECO:0000313" key="13">
    <source>
        <dbReference type="Proteomes" id="UP000325755"/>
    </source>
</evidence>
<dbReference type="Gene3D" id="3.40.50.300">
    <property type="entry name" value="P-loop containing nucleotide triphosphate hydrolases"/>
    <property type="match status" value="1"/>
</dbReference>
<dbReference type="FunCoup" id="A0A5Q0BR62">
    <property type="interactions" value="58"/>
</dbReference>
<feature type="transmembrane region" description="Helical" evidence="9">
    <location>
        <begin position="49"/>
        <end position="71"/>
    </location>
</feature>